<dbReference type="GO" id="GO:0080019">
    <property type="term" value="F:alcohol-forming very long-chain fatty acyl-CoA reductase activity"/>
    <property type="evidence" value="ECO:0007669"/>
    <property type="project" value="InterPro"/>
</dbReference>
<dbReference type="OrthoDB" id="9807212at2"/>
<feature type="domain" description="Thioester reductase (TE)" evidence="1">
    <location>
        <begin position="7"/>
        <end position="236"/>
    </location>
</feature>
<name>A0A0A2UVN2_9BACI</name>
<dbReference type="eggNOG" id="COG3320">
    <property type="taxonomic scope" value="Bacteria"/>
</dbReference>
<sequence>MDRTYFVTGFPGFISSKLIQKLLVENPNAHFELLVYKDQYYKASIEMAKLVQDSRFTLIKGDITLPDLGMDQETRNRLYNQVTHVFHLAAIYDLAVPEDLAYQVNVIGTEHVVQFVRQLSSLERFVYFSTAFVSGDRSGEIFETELDCGQSFKNHYEATKYEAEVRVQRYMSELPTTIIRPGIVMGDSQTGETAKFDGPYFVMRFLDKFARIPIPYIGRGEALINLVPIDYVVNATVFLVHNQRASGRVYHLTDPNPLTAREAYRLICETLLGKKPTYTLPTSIVYKTLALRSIRRWVQVERETLDYFQLKAVYNCDQACEHLRGSGIECPNLADYLQQEVAYYKEHRHEQDKLIQVN</sequence>
<protein>
    <recommendedName>
        <fullName evidence="1">Thioester reductase (TE) domain-containing protein</fullName>
    </recommendedName>
</protein>
<evidence type="ECO:0000313" key="3">
    <source>
        <dbReference type="Proteomes" id="UP000030153"/>
    </source>
</evidence>
<accession>A0A0A2UVN2</accession>
<dbReference type="Gene3D" id="3.40.50.720">
    <property type="entry name" value="NAD(P)-binding Rossmann-like Domain"/>
    <property type="match status" value="1"/>
</dbReference>
<comment type="caution">
    <text evidence="2">The sequence shown here is derived from an EMBL/GenBank/DDBJ whole genome shotgun (WGS) entry which is preliminary data.</text>
</comment>
<reference evidence="2 3" key="1">
    <citation type="submission" date="2013-08" db="EMBL/GenBank/DDBJ databases">
        <title>Genome of Pontibacillus chungwhensis.</title>
        <authorList>
            <person name="Wang Q."/>
            <person name="Wang G."/>
        </authorList>
    </citation>
    <scope>NUCLEOTIDE SEQUENCE [LARGE SCALE GENOMIC DNA]</scope>
    <source>
        <strain evidence="2 3">BH030062</strain>
    </source>
</reference>
<dbReference type="InterPro" id="IPR026055">
    <property type="entry name" value="FAR"/>
</dbReference>
<organism evidence="2 3">
    <name type="scientific">Pontibacillus chungwhensis BH030062</name>
    <dbReference type="NCBI Taxonomy" id="1385513"/>
    <lineage>
        <taxon>Bacteria</taxon>
        <taxon>Bacillati</taxon>
        <taxon>Bacillota</taxon>
        <taxon>Bacilli</taxon>
        <taxon>Bacillales</taxon>
        <taxon>Bacillaceae</taxon>
        <taxon>Pontibacillus</taxon>
    </lineage>
</organism>
<evidence type="ECO:0000313" key="2">
    <source>
        <dbReference type="EMBL" id="KGP90566.1"/>
    </source>
</evidence>
<dbReference type="AlphaFoldDB" id="A0A0A2UVN2"/>
<dbReference type="Pfam" id="PF07993">
    <property type="entry name" value="NAD_binding_4"/>
    <property type="match status" value="1"/>
</dbReference>
<dbReference type="SUPFAM" id="SSF51735">
    <property type="entry name" value="NAD(P)-binding Rossmann-fold domains"/>
    <property type="match status" value="1"/>
</dbReference>
<dbReference type="EMBL" id="AVBG01000011">
    <property type="protein sequence ID" value="KGP90566.1"/>
    <property type="molecule type" value="Genomic_DNA"/>
</dbReference>
<dbReference type="RefSeq" id="WP_036785232.1">
    <property type="nucleotide sequence ID" value="NZ_AVBG01000011.1"/>
</dbReference>
<dbReference type="STRING" id="1385513.N780_03990"/>
<evidence type="ECO:0000259" key="1">
    <source>
        <dbReference type="Pfam" id="PF07993"/>
    </source>
</evidence>
<keyword evidence="3" id="KW-1185">Reference proteome</keyword>
<dbReference type="GO" id="GO:0035336">
    <property type="term" value="P:long-chain fatty-acyl-CoA metabolic process"/>
    <property type="evidence" value="ECO:0007669"/>
    <property type="project" value="TreeGrafter"/>
</dbReference>
<dbReference type="InterPro" id="IPR036291">
    <property type="entry name" value="NAD(P)-bd_dom_sf"/>
</dbReference>
<dbReference type="CDD" id="cd05263">
    <property type="entry name" value="MupV_like_SDR_e"/>
    <property type="match status" value="1"/>
</dbReference>
<dbReference type="PANTHER" id="PTHR11011">
    <property type="entry name" value="MALE STERILITY PROTEIN 2-RELATED"/>
    <property type="match status" value="1"/>
</dbReference>
<dbReference type="PANTHER" id="PTHR11011:SF45">
    <property type="entry name" value="FATTY ACYL-COA REDUCTASE CG8306-RELATED"/>
    <property type="match status" value="1"/>
</dbReference>
<dbReference type="Proteomes" id="UP000030153">
    <property type="component" value="Unassembled WGS sequence"/>
</dbReference>
<proteinExistence type="predicted"/>
<dbReference type="InterPro" id="IPR013120">
    <property type="entry name" value="FAR_NAD-bd"/>
</dbReference>
<gene>
    <name evidence="2" type="ORF">N780_03990</name>
</gene>